<evidence type="ECO:0000256" key="1">
    <source>
        <dbReference type="ARBA" id="ARBA00022723"/>
    </source>
</evidence>
<feature type="compositionally biased region" description="Acidic residues" evidence="5">
    <location>
        <begin position="289"/>
        <end position="319"/>
    </location>
</feature>
<evidence type="ECO:0000256" key="3">
    <source>
        <dbReference type="ARBA" id="ARBA00022833"/>
    </source>
</evidence>
<keyword evidence="2 4" id="KW-0863">Zinc-finger</keyword>
<name>I7MAL1_TETTS</name>
<dbReference type="InterPro" id="IPR013083">
    <property type="entry name" value="Znf_RING/FYVE/PHD"/>
</dbReference>
<keyword evidence="1" id="KW-0479">Metal-binding</keyword>
<sequence length="319" mass="37458">MQVNTRIQNPTNYFFNQAPKEAEDYSDKINEFTKKLINTDTCVLCKQDFNFTTHLPRILIHCGHTFCTQCLKNFHKNNRVRCPMCLKLVKQIETIERLPVNHTIFHKLADQYNKKCEQNGEGQIDAQAVLYQQFEASQMIGKQKQQSYQQQPYQYDQQQFVGPDGLPQKMPVRIDEESGLEWCEYHYDRIKHFLCMYHKETCCRVCGELLHAKSECQVMDLYEVEDMHAFLNDFYKKNNFYEQQALNQELMEATLKNNGQNYGAGEGTKPIPGVDPNQLVVGDYSFKEDGDDDEDEGEYEDDDEAEFEDEGDYEDEERN</sequence>
<dbReference type="OrthoDB" id="308468at2759"/>
<dbReference type="GeneID" id="7826165"/>
<dbReference type="KEGG" id="tet:TTHERM_00467560"/>
<dbReference type="PANTHER" id="PTHR22791">
    <property type="entry name" value="RING-TYPE DOMAIN-CONTAINING PROTEIN"/>
    <property type="match status" value="1"/>
</dbReference>
<gene>
    <name evidence="7" type="ORF">TTHERM_00467560</name>
</gene>
<dbReference type="InterPro" id="IPR017907">
    <property type="entry name" value="Znf_RING_CS"/>
</dbReference>
<dbReference type="InterPro" id="IPR051435">
    <property type="entry name" value="RING_finger_E3_ubiq-ligases"/>
</dbReference>
<dbReference type="GO" id="GO:0061630">
    <property type="term" value="F:ubiquitin protein ligase activity"/>
    <property type="evidence" value="ECO:0007669"/>
    <property type="project" value="TreeGrafter"/>
</dbReference>
<evidence type="ECO:0000313" key="7">
    <source>
        <dbReference type="EMBL" id="EAS04807.3"/>
    </source>
</evidence>
<dbReference type="GO" id="GO:0008270">
    <property type="term" value="F:zinc ion binding"/>
    <property type="evidence" value="ECO:0007669"/>
    <property type="project" value="UniProtKB-KW"/>
</dbReference>
<dbReference type="eggNOG" id="ENOG502SMYQ">
    <property type="taxonomic scope" value="Eukaryota"/>
</dbReference>
<dbReference type="InParanoid" id="I7MAL1"/>
<dbReference type="SUPFAM" id="SSF57850">
    <property type="entry name" value="RING/U-box"/>
    <property type="match status" value="1"/>
</dbReference>
<evidence type="ECO:0000256" key="2">
    <source>
        <dbReference type="ARBA" id="ARBA00022771"/>
    </source>
</evidence>
<evidence type="ECO:0000256" key="5">
    <source>
        <dbReference type="SAM" id="MobiDB-lite"/>
    </source>
</evidence>
<evidence type="ECO:0000313" key="8">
    <source>
        <dbReference type="Proteomes" id="UP000009168"/>
    </source>
</evidence>
<proteinExistence type="predicted"/>
<keyword evidence="3" id="KW-0862">Zinc</keyword>
<feature type="domain" description="RING-type" evidence="6">
    <location>
        <begin position="42"/>
        <end position="85"/>
    </location>
</feature>
<feature type="region of interest" description="Disordered" evidence="5">
    <location>
        <begin position="261"/>
        <end position="319"/>
    </location>
</feature>
<accession>I7MAL1</accession>
<dbReference type="GO" id="GO:0016567">
    <property type="term" value="P:protein ubiquitination"/>
    <property type="evidence" value="ECO:0007669"/>
    <property type="project" value="TreeGrafter"/>
</dbReference>
<dbReference type="Proteomes" id="UP000009168">
    <property type="component" value="Unassembled WGS sequence"/>
</dbReference>
<dbReference type="PROSITE" id="PS00518">
    <property type="entry name" value="ZF_RING_1"/>
    <property type="match status" value="1"/>
</dbReference>
<dbReference type="RefSeq" id="XP_001025052.3">
    <property type="nucleotide sequence ID" value="XM_001025052.3"/>
</dbReference>
<evidence type="ECO:0000256" key="4">
    <source>
        <dbReference type="PROSITE-ProRule" id="PRU00175"/>
    </source>
</evidence>
<protein>
    <submittedName>
        <fullName evidence="7">RING-type zinc-finger, LisH dimerization motif protein</fullName>
    </submittedName>
</protein>
<dbReference type="PANTHER" id="PTHR22791:SF6">
    <property type="entry name" value="RING-TYPE DOMAIN-CONTAINING PROTEIN"/>
    <property type="match status" value="1"/>
</dbReference>
<evidence type="ECO:0000259" key="6">
    <source>
        <dbReference type="PROSITE" id="PS50089"/>
    </source>
</evidence>
<dbReference type="SMART" id="SM00184">
    <property type="entry name" value="RING"/>
    <property type="match status" value="1"/>
</dbReference>
<reference evidence="8" key="1">
    <citation type="journal article" date="2006" name="PLoS Biol.">
        <title>Macronuclear genome sequence of the ciliate Tetrahymena thermophila, a model eukaryote.</title>
        <authorList>
            <person name="Eisen J.A."/>
            <person name="Coyne R.S."/>
            <person name="Wu M."/>
            <person name="Wu D."/>
            <person name="Thiagarajan M."/>
            <person name="Wortman J.R."/>
            <person name="Badger J.H."/>
            <person name="Ren Q."/>
            <person name="Amedeo P."/>
            <person name="Jones K.M."/>
            <person name="Tallon L.J."/>
            <person name="Delcher A.L."/>
            <person name="Salzberg S.L."/>
            <person name="Silva J.C."/>
            <person name="Haas B.J."/>
            <person name="Majoros W.H."/>
            <person name="Farzad M."/>
            <person name="Carlton J.M."/>
            <person name="Smith R.K. Jr."/>
            <person name="Garg J."/>
            <person name="Pearlman R.E."/>
            <person name="Karrer K.M."/>
            <person name="Sun L."/>
            <person name="Manning G."/>
            <person name="Elde N.C."/>
            <person name="Turkewitz A.P."/>
            <person name="Asai D.J."/>
            <person name="Wilkes D.E."/>
            <person name="Wang Y."/>
            <person name="Cai H."/>
            <person name="Collins K."/>
            <person name="Stewart B.A."/>
            <person name="Lee S.R."/>
            <person name="Wilamowska K."/>
            <person name="Weinberg Z."/>
            <person name="Ruzzo W.L."/>
            <person name="Wloga D."/>
            <person name="Gaertig J."/>
            <person name="Frankel J."/>
            <person name="Tsao C.-C."/>
            <person name="Gorovsky M.A."/>
            <person name="Keeling P.J."/>
            <person name="Waller R.F."/>
            <person name="Patron N.J."/>
            <person name="Cherry J.M."/>
            <person name="Stover N.A."/>
            <person name="Krieger C.J."/>
            <person name="del Toro C."/>
            <person name="Ryder H.F."/>
            <person name="Williamson S.C."/>
            <person name="Barbeau R.A."/>
            <person name="Hamilton E.P."/>
            <person name="Orias E."/>
        </authorList>
    </citation>
    <scope>NUCLEOTIDE SEQUENCE [LARGE SCALE GENOMIC DNA]</scope>
    <source>
        <strain evidence="8">SB210</strain>
    </source>
</reference>
<dbReference type="PROSITE" id="PS50089">
    <property type="entry name" value="ZF_RING_2"/>
    <property type="match status" value="1"/>
</dbReference>
<dbReference type="OMA" id="ETCCRVC"/>
<dbReference type="STRING" id="312017.I7MAL1"/>
<dbReference type="Pfam" id="PF13445">
    <property type="entry name" value="zf-RING_UBOX"/>
    <property type="match status" value="1"/>
</dbReference>
<organism evidence="7 8">
    <name type="scientific">Tetrahymena thermophila (strain SB210)</name>
    <dbReference type="NCBI Taxonomy" id="312017"/>
    <lineage>
        <taxon>Eukaryota</taxon>
        <taxon>Sar</taxon>
        <taxon>Alveolata</taxon>
        <taxon>Ciliophora</taxon>
        <taxon>Intramacronucleata</taxon>
        <taxon>Oligohymenophorea</taxon>
        <taxon>Hymenostomatida</taxon>
        <taxon>Tetrahymenina</taxon>
        <taxon>Tetrahymenidae</taxon>
        <taxon>Tetrahymena</taxon>
    </lineage>
</organism>
<dbReference type="InterPro" id="IPR001841">
    <property type="entry name" value="Znf_RING"/>
</dbReference>
<dbReference type="InterPro" id="IPR027370">
    <property type="entry name" value="Znf-RING_euk"/>
</dbReference>
<dbReference type="EMBL" id="GG662441">
    <property type="protein sequence ID" value="EAS04807.3"/>
    <property type="molecule type" value="Genomic_DNA"/>
</dbReference>
<keyword evidence="8" id="KW-1185">Reference proteome</keyword>
<dbReference type="Gene3D" id="3.30.40.10">
    <property type="entry name" value="Zinc/RING finger domain, C3HC4 (zinc finger)"/>
    <property type="match status" value="1"/>
</dbReference>
<dbReference type="AlphaFoldDB" id="I7MAL1"/>
<dbReference type="HOGENOM" id="CLU_1051519_0_0_1"/>